<protein>
    <submittedName>
        <fullName evidence="2">Uncharacterized protein</fullName>
    </submittedName>
</protein>
<organism evidence="2 3">
    <name type="scientific">Deinococcus terrestris</name>
    <dbReference type="NCBI Taxonomy" id="2651870"/>
    <lineage>
        <taxon>Bacteria</taxon>
        <taxon>Thermotogati</taxon>
        <taxon>Deinococcota</taxon>
        <taxon>Deinococci</taxon>
        <taxon>Deinococcales</taxon>
        <taxon>Deinococcaceae</taxon>
        <taxon>Deinococcus</taxon>
    </lineage>
</organism>
<sequence length="509" mass="55340">MSWPRLLLLSALLSGSALGQVTPPPGPPARSQPALRLNIDELNAEVARRAPAYGGFFVRDGLLSVYATSTDPAQRQAAVRELFAVQGEELRRRGFSPETVVFVPGQFNAEQLLEAKVAARGIDGWQSIDIDETRNRVVVELLLPGMEERARAYLAEQGLPPGIVVIAPVPAGKLPEGPAFRALHQARLEVPTRVHQGDTLPIELKVTNPSEEPLLLDHGACALEVEIRDAATGEVVLPVPGAQNCLSVLYHTPVPARSTVTVGRREWNLQLPTGALVPPGRYLIRATFEVGVPDAEVIRPPDQTFEVVARNPATGTAQVRAVLRDGASGIEFRTRLGEEGGRQVVFVFVPDRRAQAGVERLLRERRLPLDRVRFRILPLTRVPGQGQGQAQLKLEAPGGSQYGFELSADVTPWRAQGAWRCEPVVNVVDPRSGDVVGGSPGFWGRQGWSPCSEDRQPLPFPWRGGWNGRRSDGTPLPAGTYEVHAGLKVTLKTGRVVWLLAPVHELTVP</sequence>
<keyword evidence="3" id="KW-1185">Reference proteome</keyword>
<dbReference type="RefSeq" id="WP_152872281.1">
    <property type="nucleotide sequence ID" value="NZ_WBSL01000012.1"/>
</dbReference>
<feature type="chain" id="PRO_5030652321" evidence="1">
    <location>
        <begin position="20"/>
        <end position="509"/>
    </location>
</feature>
<proteinExistence type="predicted"/>
<name>A0A7X1NY90_9DEIO</name>
<dbReference type="Proteomes" id="UP000484842">
    <property type="component" value="Unassembled WGS sequence"/>
</dbReference>
<accession>A0A7X1NY90</accession>
<keyword evidence="1" id="KW-0732">Signal</keyword>
<feature type="signal peptide" evidence="1">
    <location>
        <begin position="1"/>
        <end position="19"/>
    </location>
</feature>
<gene>
    <name evidence="2" type="ORF">F8S09_15015</name>
</gene>
<evidence type="ECO:0000313" key="2">
    <source>
        <dbReference type="EMBL" id="MPY67970.1"/>
    </source>
</evidence>
<reference evidence="2 3" key="1">
    <citation type="submission" date="2019-10" db="EMBL/GenBank/DDBJ databases">
        <title>Deinococcus sp. isolated from soil.</title>
        <authorList>
            <person name="Li Y."/>
            <person name="Wang J."/>
        </authorList>
    </citation>
    <scope>NUCLEOTIDE SEQUENCE [LARGE SCALE GENOMIC DNA]</scope>
    <source>
        <strain evidence="2 3">SDU3-2</strain>
    </source>
</reference>
<evidence type="ECO:0000256" key="1">
    <source>
        <dbReference type="SAM" id="SignalP"/>
    </source>
</evidence>
<comment type="caution">
    <text evidence="2">The sequence shown here is derived from an EMBL/GenBank/DDBJ whole genome shotgun (WGS) entry which is preliminary data.</text>
</comment>
<evidence type="ECO:0000313" key="3">
    <source>
        <dbReference type="Proteomes" id="UP000484842"/>
    </source>
</evidence>
<dbReference type="EMBL" id="WBSL01000012">
    <property type="protein sequence ID" value="MPY67970.1"/>
    <property type="molecule type" value="Genomic_DNA"/>
</dbReference>
<dbReference type="AlphaFoldDB" id="A0A7X1NY90"/>